<sequence length="154" mass="17612">MRFALHLEHLRHFQNHGSILFEALLTKYDCLELEVKLRNFVSKVSKNTQDIRWRGNLFRSIPEISLMIHKRQLSSFAAEFVHRPKLSLVRDLWVFSHEEVLEGEEDCTLFLSLSGASMGSGVFFVGPYPTDLCRLEPKATGLLLAFSSIGHPIV</sequence>
<organism evidence="1 2">
    <name type="scientific">Candidatus Chlamydia sanziniae</name>
    <dbReference type="NCBI Taxonomy" id="1806891"/>
    <lineage>
        <taxon>Bacteria</taxon>
        <taxon>Pseudomonadati</taxon>
        <taxon>Chlamydiota</taxon>
        <taxon>Chlamydiia</taxon>
        <taxon>Chlamydiales</taxon>
        <taxon>Chlamydiaceae</taxon>
        <taxon>Chlamydia/Chlamydophila group</taxon>
        <taxon>Chlamydia</taxon>
    </lineage>
</organism>
<dbReference type="Gene3D" id="3.10.129.150">
    <property type="entry name" value="Domain of unknown function (DUF5070)"/>
    <property type="match status" value="1"/>
</dbReference>
<gene>
    <name evidence="1" type="ORF">Cs308_0008</name>
</gene>
<dbReference type="InterPro" id="IPR031839">
    <property type="entry name" value="DUF5070"/>
</dbReference>
<reference evidence="1 2" key="1">
    <citation type="submission" date="2016-03" db="EMBL/GenBank/DDBJ databases">
        <title>Culture-independent genomics supports pathogen discovery for uncultivable bacteria within the genus Chlamydia.</title>
        <authorList>
            <person name="Taylor-Brown A."/>
            <person name="Bachmann N.L."/>
            <person name="Borel N."/>
            <person name="Polkinghorne A."/>
        </authorList>
    </citation>
    <scope>NUCLEOTIDE SEQUENCE [LARGE SCALE GENOMIC DNA]</scope>
    <source>
        <strain evidence="1 2">2742-308</strain>
    </source>
</reference>
<dbReference type="RefSeq" id="WP_066481131.1">
    <property type="nucleotide sequence ID" value="NZ_CP014639.1"/>
</dbReference>
<name>A0A1A9HVW6_9CHLA</name>
<dbReference type="PATRIC" id="fig|1806891.3.peg.8"/>
<accession>A0A1A9HVW6</accession>
<evidence type="ECO:0000313" key="1">
    <source>
        <dbReference type="EMBL" id="ANH78184.1"/>
    </source>
</evidence>
<dbReference type="EMBL" id="CP014639">
    <property type="protein sequence ID" value="ANH78184.1"/>
    <property type="molecule type" value="Genomic_DNA"/>
</dbReference>
<proteinExistence type="predicted"/>
<dbReference type="STRING" id="1806891.Cs308_0008"/>
<evidence type="ECO:0000313" key="2">
    <source>
        <dbReference type="Proteomes" id="UP000078162"/>
    </source>
</evidence>
<dbReference type="AlphaFoldDB" id="A0A1A9HVW6"/>
<dbReference type="KEGG" id="csaz:Cs308_0008"/>
<dbReference type="OrthoDB" id="18866at2"/>
<protein>
    <submittedName>
        <fullName evidence="1">Uncharacterized protein</fullName>
    </submittedName>
</protein>
<dbReference type="Proteomes" id="UP000078162">
    <property type="component" value="Chromosome"/>
</dbReference>
<dbReference type="Pfam" id="PF16802">
    <property type="entry name" value="DUF5070"/>
    <property type="match status" value="1"/>
</dbReference>
<keyword evidence="2" id="KW-1185">Reference proteome</keyword>